<comment type="caution">
    <text evidence="1">The sequence shown here is derived from an EMBL/GenBank/DDBJ whole genome shotgun (WGS) entry which is preliminary data.</text>
</comment>
<dbReference type="AlphaFoldDB" id="A0AAN6ZE50"/>
<keyword evidence="2" id="KW-1185">Reference proteome</keyword>
<dbReference type="Proteomes" id="UP001304895">
    <property type="component" value="Unassembled WGS sequence"/>
</dbReference>
<evidence type="ECO:0000313" key="1">
    <source>
        <dbReference type="EMBL" id="KAK4135755.1"/>
    </source>
</evidence>
<dbReference type="EMBL" id="MU853405">
    <property type="protein sequence ID" value="KAK4135755.1"/>
    <property type="molecule type" value="Genomic_DNA"/>
</dbReference>
<reference evidence="1" key="2">
    <citation type="submission" date="2023-05" db="EMBL/GenBank/DDBJ databases">
        <authorList>
            <consortium name="Lawrence Berkeley National Laboratory"/>
            <person name="Steindorff A."/>
            <person name="Hensen N."/>
            <person name="Bonometti L."/>
            <person name="Westerberg I."/>
            <person name="Brannstrom I.O."/>
            <person name="Guillou S."/>
            <person name="Cros-Aarteil S."/>
            <person name="Calhoun S."/>
            <person name="Haridas S."/>
            <person name="Kuo A."/>
            <person name="Mondo S."/>
            <person name="Pangilinan J."/>
            <person name="Riley R."/>
            <person name="Labutti K."/>
            <person name="Andreopoulos B."/>
            <person name="Lipzen A."/>
            <person name="Chen C."/>
            <person name="Yanf M."/>
            <person name="Daum C."/>
            <person name="Ng V."/>
            <person name="Clum A."/>
            <person name="Ohm R."/>
            <person name="Martin F."/>
            <person name="Silar P."/>
            <person name="Natvig D."/>
            <person name="Lalanne C."/>
            <person name="Gautier V."/>
            <person name="Ament-Velasquez S.L."/>
            <person name="Kruys A."/>
            <person name="Hutchinson M.I."/>
            <person name="Powell A.J."/>
            <person name="Barry K."/>
            <person name="Miller A.N."/>
            <person name="Grigoriev I.V."/>
            <person name="Debuchy R."/>
            <person name="Gladieux P."/>
            <person name="Thoren M.H."/>
            <person name="Johannesson H."/>
        </authorList>
    </citation>
    <scope>NUCLEOTIDE SEQUENCE</scope>
    <source>
        <strain evidence="1">CBS 123565</strain>
    </source>
</reference>
<evidence type="ECO:0000313" key="2">
    <source>
        <dbReference type="Proteomes" id="UP001304895"/>
    </source>
</evidence>
<reference evidence="1" key="1">
    <citation type="journal article" date="2023" name="Mol. Phylogenet. Evol.">
        <title>Genome-scale phylogeny and comparative genomics of the fungal order Sordariales.</title>
        <authorList>
            <person name="Hensen N."/>
            <person name="Bonometti L."/>
            <person name="Westerberg I."/>
            <person name="Brannstrom I.O."/>
            <person name="Guillou S."/>
            <person name="Cros-Aarteil S."/>
            <person name="Calhoun S."/>
            <person name="Haridas S."/>
            <person name="Kuo A."/>
            <person name="Mondo S."/>
            <person name="Pangilinan J."/>
            <person name="Riley R."/>
            <person name="LaButti K."/>
            <person name="Andreopoulos B."/>
            <person name="Lipzen A."/>
            <person name="Chen C."/>
            <person name="Yan M."/>
            <person name="Daum C."/>
            <person name="Ng V."/>
            <person name="Clum A."/>
            <person name="Steindorff A."/>
            <person name="Ohm R.A."/>
            <person name="Martin F."/>
            <person name="Silar P."/>
            <person name="Natvig D.O."/>
            <person name="Lalanne C."/>
            <person name="Gautier V."/>
            <person name="Ament-Velasquez S.L."/>
            <person name="Kruys A."/>
            <person name="Hutchinson M.I."/>
            <person name="Powell A.J."/>
            <person name="Barry K."/>
            <person name="Miller A.N."/>
            <person name="Grigoriev I.V."/>
            <person name="Debuchy R."/>
            <person name="Gladieux P."/>
            <person name="Hiltunen Thoren M."/>
            <person name="Johannesson H."/>
        </authorList>
    </citation>
    <scope>NUCLEOTIDE SEQUENCE</scope>
    <source>
        <strain evidence="1">CBS 123565</strain>
    </source>
</reference>
<organism evidence="1 2">
    <name type="scientific">Trichocladium antarcticum</name>
    <dbReference type="NCBI Taxonomy" id="1450529"/>
    <lineage>
        <taxon>Eukaryota</taxon>
        <taxon>Fungi</taxon>
        <taxon>Dikarya</taxon>
        <taxon>Ascomycota</taxon>
        <taxon>Pezizomycotina</taxon>
        <taxon>Sordariomycetes</taxon>
        <taxon>Sordariomycetidae</taxon>
        <taxon>Sordariales</taxon>
        <taxon>Chaetomiaceae</taxon>
        <taxon>Trichocladium</taxon>
    </lineage>
</organism>
<accession>A0AAN6ZE50</accession>
<protein>
    <submittedName>
        <fullName evidence="1">Uncharacterized protein</fullName>
    </submittedName>
</protein>
<proteinExistence type="predicted"/>
<name>A0AAN6ZE50_9PEZI</name>
<sequence>MPWRAWPNSKRRTLVECRVHPLMRAPARPPKNPSARMARLADKALRSESRLPKQGTLLSTIKFPHHLSPKPTLRLPLNTSIFQPPTVYNRLLGLQSPLDLPFYPLPACTYP</sequence>
<gene>
    <name evidence="1" type="ORF">BT67DRAFT_440623</name>
</gene>